<keyword evidence="2" id="KW-1185">Reference proteome</keyword>
<evidence type="ECO:0000313" key="1">
    <source>
        <dbReference type="EMBL" id="KAA0970825.1"/>
    </source>
</evidence>
<name>A0A5B0DY70_9HYPH</name>
<dbReference type="AlphaFoldDB" id="A0A5B0DY70"/>
<accession>A0A5B0DY70</accession>
<proteinExistence type="predicted"/>
<evidence type="ECO:0000313" key="2">
    <source>
        <dbReference type="Proteomes" id="UP000324738"/>
    </source>
</evidence>
<reference evidence="1 2" key="1">
    <citation type="submission" date="2019-08" db="EMBL/GenBank/DDBJ databases">
        <title>Aureimonas fodiniaquatilis sp. nov., isolated from a coal mine wastewater.</title>
        <authorList>
            <person name="Kim W."/>
        </authorList>
    </citation>
    <scope>NUCLEOTIDE SEQUENCE [LARGE SCALE GENOMIC DNA]</scope>
    <source>
        <strain evidence="1 2">CAU 1482</strain>
    </source>
</reference>
<dbReference type="Proteomes" id="UP000324738">
    <property type="component" value="Unassembled WGS sequence"/>
</dbReference>
<dbReference type="RefSeq" id="WP_149300138.1">
    <property type="nucleotide sequence ID" value="NZ_VTWH01000002.1"/>
</dbReference>
<protein>
    <recommendedName>
        <fullName evidence="3">Abortive infection family protein</fullName>
    </recommendedName>
</protein>
<comment type="caution">
    <text evidence="1">The sequence shown here is derived from an EMBL/GenBank/DDBJ whole genome shotgun (WGS) entry which is preliminary data.</text>
</comment>
<sequence>MTSEPIGQRFSQVYLREPNFLPDSERLRNRLGIIYGIFEDRTLFGNKLESELGVMLSRDHSYTSSWPVILRQLQLRDVLDSITIRWNSISSVYPDRREADRKRFIAQVRRVFVEEQVRYRIDDSAGVHFTQDSEFERSRIATITILGNPRYNSVRQLYEEAFICLDSLPPDGKGAIRHSFFAIEALFRLMFPKALQLNGSEVNKYVRPQSDVKYSEQEAAKNLARKQISSFIDWIDGAHFYRHEPGTEDPAQPPLELAVFMVSQVSGFIRWLVTFDQTEGETPS</sequence>
<organism evidence="1 2">
    <name type="scientific">Aureimonas fodinaquatilis</name>
    <dbReference type="NCBI Taxonomy" id="2565783"/>
    <lineage>
        <taxon>Bacteria</taxon>
        <taxon>Pseudomonadati</taxon>
        <taxon>Pseudomonadota</taxon>
        <taxon>Alphaproteobacteria</taxon>
        <taxon>Hyphomicrobiales</taxon>
        <taxon>Aurantimonadaceae</taxon>
        <taxon>Aureimonas</taxon>
    </lineage>
</organism>
<dbReference type="EMBL" id="VTWH01000002">
    <property type="protein sequence ID" value="KAA0970825.1"/>
    <property type="molecule type" value="Genomic_DNA"/>
</dbReference>
<evidence type="ECO:0008006" key="3">
    <source>
        <dbReference type="Google" id="ProtNLM"/>
    </source>
</evidence>
<dbReference type="OrthoDB" id="7062915at2"/>
<gene>
    <name evidence="1" type="ORF">FPY71_10135</name>
</gene>